<name>A0A0C3FRY6_PILCF</name>
<organism evidence="1 2">
    <name type="scientific">Piloderma croceum (strain F 1598)</name>
    <dbReference type="NCBI Taxonomy" id="765440"/>
    <lineage>
        <taxon>Eukaryota</taxon>
        <taxon>Fungi</taxon>
        <taxon>Dikarya</taxon>
        <taxon>Basidiomycota</taxon>
        <taxon>Agaricomycotina</taxon>
        <taxon>Agaricomycetes</taxon>
        <taxon>Agaricomycetidae</taxon>
        <taxon>Atheliales</taxon>
        <taxon>Atheliaceae</taxon>
        <taxon>Piloderma</taxon>
    </lineage>
</organism>
<dbReference type="AlphaFoldDB" id="A0A0C3FRY6"/>
<dbReference type="HOGENOM" id="CLU_2979888_0_0_1"/>
<gene>
    <name evidence="1" type="ORF">PILCRDRAFT_815975</name>
</gene>
<dbReference type="EMBL" id="KN832981">
    <property type="protein sequence ID" value="KIM86725.1"/>
    <property type="molecule type" value="Genomic_DNA"/>
</dbReference>
<accession>A0A0C3FRY6</accession>
<sequence>MARPDAKSCILARKVIYHRLFGSENGNLTPIFTKFSIFRQFLAKIFYPDTKMSGLWCF</sequence>
<evidence type="ECO:0000313" key="1">
    <source>
        <dbReference type="EMBL" id="KIM86725.1"/>
    </source>
</evidence>
<evidence type="ECO:0000313" key="2">
    <source>
        <dbReference type="Proteomes" id="UP000054166"/>
    </source>
</evidence>
<protein>
    <submittedName>
        <fullName evidence="1">Uncharacterized protein</fullName>
    </submittedName>
</protein>
<keyword evidence="2" id="KW-1185">Reference proteome</keyword>
<reference evidence="2" key="2">
    <citation type="submission" date="2015-01" db="EMBL/GenBank/DDBJ databases">
        <title>Evolutionary Origins and Diversification of the Mycorrhizal Mutualists.</title>
        <authorList>
            <consortium name="DOE Joint Genome Institute"/>
            <consortium name="Mycorrhizal Genomics Consortium"/>
            <person name="Kohler A."/>
            <person name="Kuo A."/>
            <person name="Nagy L.G."/>
            <person name="Floudas D."/>
            <person name="Copeland A."/>
            <person name="Barry K.W."/>
            <person name="Cichocki N."/>
            <person name="Veneault-Fourrey C."/>
            <person name="LaButti K."/>
            <person name="Lindquist E.A."/>
            <person name="Lipzen A."/>
            <person name="Lundell T."/>
            <person name="Morin E."/>
            <person name="Murat C."/>
            <person name="Riley R."/>
            <person name="Ohm R."/>
            <person name="Sun H."/>
            <person name="Tunlid A."/>
            <person name="Henrissat B."/>
            <person name="Grigoriev I.V."/>
            <person name="Hibbett D.S."/>
            <person name="Martin F."/>
        </authorList>
    </citation>
    <scope>NUCLEOTIDE SEQUENCE [LARGE SCALE GENOMIC DNA]</scope>
    <source>
        <strain evidence="2">F 1598</strain>
    </source>
</reference>
<reference evidence="1 2" key="1">
    <citation type="submission" date="2014-04" db="EMBL/GenBank/DDBJ databases">
        <authorList>
            <consortium name="DOE Joint Genome Institute"/>
            <person name="Kuo A."/>
            <person name="Tarkka M."/>
            <person name="Buscot F."/>
            <person name="Kohler A."/>
            <person name="Nagy L.G."/>
            <person name="Floudas D."/>
            <person name="Copeland A."/>
            <person name="Barry K.W."/>
            <person name="Cichocki N."/>
            <person name="Veneault-Fourrey C."/>
            <person name="LaButti K."/>
            <person name="Lindquist E.A."/>
            <person name="Lipzen A."/>
            <person name="Lundell T."/>
            <person name="Morin E."/>
            <person name="Murat C."/>
            <person name="Sun H."/>
            <person name="Tunlid A."/>
            <person name="Henrissat B."/>
            <person name="Grigoriev I.V."/>
            <person name="Hibbett D.S."/>
            <person name="Martin F."/>
            <person name="Nordberg H.P."/>
            <person name="Cantor M.N."/>
            <person name="Hua S.X."/>
        </authorList>
    </citation>
    <scope>NUCLEOTIDE SEQUENCE [LARGE SCALE GENOMIC DNA]</scope>
    <source>
        <strain evidence="1 2">F 1598</strain>
    </source>
</reference>
<proteinExistence type="predicted"/>
<dbReference type="Proteomes" id="UP000054166">
    <property type="component" value="Unassembled WGS sequence"/>
</dbReference>
<dbReference type="InParanoid" id="A0A0C3FRY6"/>